<evidence type="ECO:0000313" key="4">
    <source>
        <dbReference type="Proteomes" id="UP000030816"/>
    </source>
</evidence>
<proteinExistence type="predicted"/>
<dbReference type="GeneID" id="63735496"/>
<dbReference type="HOGENOM" id="CLU_479864_0_0_1"/>
<comment type="caution">
    <text evidence="3">The sequence shown here is derived from an EMBL/GenBank/DDBJ whole genome shotgun (WGS) entry which is preliminary data.</text>
</comment>
<keyword evidence="1" id="KW-0175">Coiled coil</keyword>
<dbReference type="EMBL" id="AZHE01000001">
    <property type="protein sequence ID" value="KHO02040.1"/>
    <property type="molecule type" value="Genomic_DNA"/>
</dbReference>
<feature type="coiled-coil region" evidence="1">
    <location>
        <begin position="184"/>
        <end position="253"/>
    </location>
</feature>
<dbReference type="AlphaFoldDB" id="A0A0B2X8Z1"/>
<feature type="region of interest" description="Disordered" evidence="2">
    <location>
        <begin position="506"/>
        <end position="533"/>
    </location>
</feature>
<organism evidence="3 4">
    <name type="scientific">Metarhizium album (strain ARSEF 1941)</name>
    <dbReference type="NCBI Taxonomy" id="1081103"/>
    <lineage>
        <taxon>Eukaryota</taxon>
        <taxon>Fungi</taxon>
        <taxon>Dikarya</taxon>
        <taxon>Ascomycota</taxon>
        <taxon>Pezizomycotina</taxon>
        <taxon>Sordariomycetes</taxon>
        <taxon>Hypocreomycetidae</taxon>
        <taxon>Hypocreales</taxon>
        <taxon>Clavicipitaceae</taxon>
        <taxon>Metarhizium</taxon>
    </lineage>
</organism>
<sequence length="568" mass="63616">MSSSRSYAGRTENSSLFTVCTTILTNTLMANIHIMSITEIKHLVELLCDRMYWYMQRDKQDKNLKKMQADLDRCRPGYSESSNYAEVLKLQIDQCVKEKRKTCDRLSGTDGKLLSHLTTFIDRQTGDALSTQAIGSEDVDARLKALQNSLDEKFRTYLKEASTKTNNDHRSQLRKETEGLHIGLEQEKQKSAKLQKHMEEMEQRLGSLDKRHLDLAEEAKNNKRAALHLDGKLTEFESKLNELSTKIDDLATNIVTSHALSKELSQFDTVVSASEDGNAAPLGDRWLNTSVGMKTRQRLQAVLDDVRFLKQSLKCESVDGAPQPIASLHKRLESCMDMVKLNSKEQLSISEAVQAIEATLKLTSFTTSNDTGQNSTLIEQMIDQKVQPLFTSLKENLNHTMQGKLNQVAVDLGTFIDKERIAREGATTKADQSSADVSALRRDINVLKKSVSTSAEKLCQKISEQGKQVASCNERVASLESGLQRVSAEAETNIRKLELQLQTVNTRRSNVSTKGPNQDMTKHITNTTISPSSLQNISSLTSRLEAVEQQLNSHHVEGPPRKRKTAHK</sequence>
<protein>
    <submittedName>
        <fullName evidence="3">Uncharacterized protein</fullName>
    </submittedName>
</protein>
<dbReference type="RefSeq" id="XP_040683105.1">
    <property type="nucleotide sequence ID" value="XM_040819840.1"/>
</dbReference>
<accession>A0A0B2X8Z1</accession>
<dbReference type="STRING" id="1081103.A0A0B2X8Z1"/>
<name>A0A0B2X8Z1_METAS</name>
<evidence type="ECO:0000256" key="1">
    <source>
        <dbReference type="SAM" id="Coils"/>
    </source>
</evidence>
<dbReference type="Proteomes" id="UP000030816">
    <property type="component" value="Unassembled WGS sequence"/>
</dbReference>
<keyword evidence="4" id="KW-1185">Reference proteome</keyword>
<evidence type="ECO:0000256" key="2">
    <source>
        <dbReference type="SAM" id="MobiDB-lite"/>
    </source>
</evidence>
<gene>
    <name evidence="3" type="ORF">MAM_01041</name>
</gene>
<dbReference type="OrthoDB" id="4959284at2759"/>
<reference evidence="3 4" key="1">
    <citation type="journal article" date="2014" name="Proc. Natl. Acad. Sci. U.S.A.">
        <title>Trajectory and genomic determinants of fungal-pathogen speciation and host adaptation.</title>
        <authorList>
            <person name="Hu X."/>
            <person name="Xiao G."/>
            <person name="Zheng P."/>
            <person name="Shang Y."/>
            <person name="Su Y."/>
            <person name="Zhang X."/>
            <person name="Liu X."/>
            <person name="Zhan S."/>
            <person name="St Leger R.J."/>
            <person name="Wang C."/>
        </authorList>
    </citation>
    <scope>NUCLEOTIDE SEQUENCE [LARGE SCALE GENOMIC DNA]</scope>
    <source>
        <strain evidence="3 4">ARSEF 1941</strain>
    </source>
</reference>
<evidence type="ECO:0000313" key="3">
    <source>
        <dbReference type="EMBL" id="KHO02040.1"/>
    </source>
</evidence>